<dbReference type="AlphaFoldDB" id="A0A1F5ZQS9"/>
<organism evidence="3 4">
    <name type="scientific">Candidatus Gottesmanbacteria bacterium RIFCSPHIGHO2_01_FULL_39_10</name>
    <dbReference type="NCBI Taxonomy" id="1798375"/>
    <lineage>
        <taxon>Bacteria</taxon>
        <taxon>Candidatus Gottesmaniibacteriota</taxon>
    </lineage>
</organism>
<keyword evidence="2" id="KW-0812">Transmembrane</keyword>
<feature type="compositionally biased region" description="Polar residues" evidence="1">
    <location>
        <begin position="1"/>
        <end position="10"/>
    </location>
</feature>
<name>A0A1F5ZQS9_9BACT</name>
<evidence type="ECO:0000313" key="3">
    <source>
        <dbReference type="EMBL" id="OGG14798.1"/>
    </source>
</evidence>
<feature type="transmembrane region" description="Helical" evidence="2">
    <location>
        <begin position="37"/>
        <end position="59"/>
    </location>
</feature>
<accession>A0A1F5ZQS9</accession>
<reference evidence="3 4" key="1">
    <citation type="journal article" date="2016" name="Nat. Commun.">
        <title>Thousands of microbial genomes shed light on interconnected biogeochemical processes in an aquifer system.</title>
        <authorList>
            <person name="Anantharaman K."/>
            <person name="Brown C.T."/>
            <person name="Hug L.A."/>
            <person name="Sharon I."/>
            <person name="Castelle C.J."/>
            <person name="Probst A.J."/>
            <person name="Thomas B.C."/>
            <person name="Singh A."/>
            <person name="Wilkins M.J."/>
            <person name="Karaoz U."/>
            <person name="Brodie E.L."/>
            <person name="Williams K.H."/>
            <person name="Hubbard S.S."/>
            <person name="Banfield J.F."/>
        </authorList>
    </citation>
    <scope>NUCLEOTIDE SEQUENCE [LARGE SCALE GENOMIC DNA]</scope>
</reference>
<proteinExistence type="predicted"/>
<dbReference type="Proteomes" id="UP000177383">
    <property type="component" value="Unassembled WGS sequence"/>
</dbReference>
<evidence type="ECO:0000313" key="4">
    <source>
        <dbReference type="Proteomes" id="UP000177383"/>
    </source>
</evidence>
<sequence length="234" mass="26219">MDPLPENNQTPPLPQSPLPAEASTKMDNPPPALTIPWIPFLISFLVFAIFMIAVGFLLARFLSSSNSSIPSTSSTPSASPTLPLLLSEASAKDGTPDPTTNWKTYKFSSFPLSFQYPGEISLEEKTDQVNNPPRKRIELKYKNSLLVITPDQQGLGFENPDLETSTESILLGKNQFSKTKILNKINNSVSYLITIQYPDKRDYLIMITYAFNNGIYDKNIDQLFDQILSTFRFL</sequence>
<evidence type="ECO:0000256" key="2">
    <source>
        <dbReference type="SAM" id="Phobius"/>
    </source>
</evidence>
<keyword evidence="2" id="KW-0472">Membrane</keyword>
<feature type="region of interest" description="Disordered" evidence="1">
    <location>
        <begin position="1"/>
        <end position="25"/>
    </location>
</feature>
<protein>
    <submittedName>
        <fullName evidence="3">Uncharacterized protein</fullName>
    </submittedName>
</protein>
<dbReference type="STRING" id="1798375.A2773_06890"/>
<evidence type="ECO:0000256" key="1">
    <source>
        <dbReference type="SAM" id="MobiDB-lite"/>
    </source>
</evidence>
<keyword evidence="2" id="KW-1133">Transmembrane helix</keyword>
<gene>
    <name evidence="3" type="ORF">A2773_06890</name>
</gene>
<comment type="caution">
    <text evidence="3">The sequence shown here is derived from an EMBL/GenBank/DDBJ whole genome shotgun (WGS) entry which is preliminary data.</text>
</comment>
<dbReference type="EMBL" id="MFJE01000011">
    <property type="protein sequence ID" value="OGG14798.1"/>
    <property type="molecule type" value="Genomic_DNA"/>
</dbReference>